<dbReference type="Proteomes" id="UP000199017">
    <property type="component" value="Unassembled WGS sequence"/>
</dbReference>
<sequence length="89" mass="10857">MIKKVFFLKPKRTWHDYNVFERKMWAQLFTEKKSELRRRFGHSIECYRIAKRYADNEMRRLGQVKDISDANKNTDVVVEFSARRKEKVG</sequence>
<dbReference type="OrthoDB" id="2979096at2"/>
<dbReference type="RefSeq" id="WP_091587051.1">
    <property type="nucleotide sequence ID" value="NZ_FNDU01000012.1"/>
</dbReference>
<keyword evidence="2" id="KW-1185">Reference proteome</keyword>
<reference evidence="1 2" key="1">
    <citation type="submission" date="2016-10" db="EMBL/GenBank/DDBJ databases">
        <authorList>
            <person name="de Groot N.N."/>
        </authorList>
    </citation>
    <scope>NUCLEOTIDE SEQUENCE [LARGE SCALE GENOMIC DNA]</scope>
    <source>
        <strain evidence="2">P4B,CCM 7963,CECT 7998,DSM 25260,IBRC-M 10614,KCTC 13821</strain>
    </source>
</reference>
<proteinExistence type="predicted"/>
<evidence type="ECO:0000313" key="2">
    <source>
        <dbReference type="Proteomes" id="UP000199017"/>
    </source>
</evidence>
<accession>A0A1G8NJT6</accession>
<gene>
    <name evidence="1" type="ORF">SAMN05216352_11250</name>
</gene>
<name>A0A1G8NJT6_9BACI</name>
<dbReference type="AlphaFoldDB" id="A0A1G8NJT6"/>
<organism evidence="1 2">
    <name type="scientific">Alteribacillus bidgolensis</name>
    <dbReference type="NCBI Taxonomy" id="930129"/>
    <lineage>
        <taxon>Bacteria</taxon>
        <taxon>Bacillati</taxon>
        <taxon>Bacillota</taxon>
        <taxon>Bacilli</taxon>
        <taxon>Bacillales</taxon>
        <taxon>Bacillaceae</taxon>
        <taxon>Alteribacillus</taxon>
    </lineage>
</organism>
<protein>
    <submittedName>
        <fullName evidence="1">Uncharacterized protein</fullName>
    </submittedName>
</protein>
<dbReference type="EMBL" id="FNDU01000012">
    <property type="protein sequence ID" value="SDI80377.1"/>
    <property type="molecule type" value="Genomic_DNA"/>
</dbReference>
<evidence type="ECO:0000313" key="1">
    <source>
        <dbReference type="EMBL" id="SDI80377.1"/>
    </source>
</evidence>